<dbReference type="Proteomes" id="UP000193642">
    <property type="component" value="Unassembled WGS sequence"/>
</dbReference>
<gene>
    <name evidence="1" type="ORF">BCR33DRAFT_721188</name>
</gene>
<dbReference type="AlphaFoldDB" id="A0A1Y2BTD7"/>
<evidence type="ECO:0000313" key="2">
    <source>
        <dbReference type="Proteomes" id="UP000193642"/>
    </source>
</evidence>
<protein>
    <submittedName>
        <fullName evidence="1">Uncharacterized protein</fullName>
    </submittedName>
</protein>
<organism evidence="1 2">
    <name type="scientific">Rhizoclosmatium globosum</name>
    <dbReference type="NCBI Taxonomy" id="329046"/>
    <lineage>
        <taxon>Eukaryota</taxon>
        <taxon>Fungi</taxon>
        <taxon>Fungi incertae sedis</taxon>
        <taxon>Chytridiomycota</taxon>
        <taxon>Chytridiomycota incertae sedis</taxon>
        <taxon>Chytridiomycetes</taxon>
        <taxon>Chytridiales</taxon>
        <taxon>Chytriomycetaceae</taxon>
        <taxon>Rhizoclosmatium</taxon>
    </lineage>
</organism>
<dbReference type="OrthoDB" id="2139621at2759"/>
<sequence length="252" mass="28731">MRRDGATYSDTRSKSVNTNATIRRTDHLLKNLPSSPFFILPEGMSISEALNKAEKARSARNLILHSLKLHPSEIEKFDLMDFEVLGSGMNFQKTPSKWSELSKLQRSGIETLAASFSSQASYALLNTPAGRYAFNQAVDISKVYAAHKLVDRHRRLDKEMEDLEGLGFGRNRTWPTLTRAERAMLEEMAQGDWAEVKHDNLFANEGAAMRAMERLLRKMEATAKIDLRWRRKAELSHGSDRAHWRSERALII</sequence>
<name>A0A1Y2BTD7_9FUNG</name>
<dbReference type="EMBL" id="MCGO01000047">
    <property type="protein sequence ID" value="ORY38006.1"/>
    <property type="molecule type" value="Genomic_DNA"/>
</dbReference>
<proteinExistence type="predicted"/>
<evidence type="ECO:0000313" key="1">
    <source>
        <dbReference type="EMBL" id="ORY38006.1"/>
    </source>
</evidence>
<comment type="caution">
    <text evidence="1">The sequence shown here is derived from an EMBL/GenBank/DDBJ whole genome shotgun (WGS) entry which is preliminary data.</text>
</comment>
<keyword evidence="2" id="KW-1185">Reference proteome</keyword>
<reference evidence="1 2" key="1">
    <citation type="submission" date="2016-07" db="EMBL/GenBank/DDBJ databases">
        <title>Pervasive Adenine N6-methylation of Active Genes in Fungi.</title>
        <authorList>
            <consortium name="DOE Joint Genome Institute"/>
            <person name="Mondo S.J."/>
            <person name="Dannebaum R.O."/>
            <person name="Kuo R.C."/>
            <person name="Labutti K."/>
            <person name="Haridas S."/>
            <person name="Kuo A."/>
            <person name="Salamov A."/>
            <person name="Ahrendt S.R."/>
            <person name="Lipzen A."/>
            <person name="Sullivan W."/>
            <person name="Andreopoulos W.B."/>
            <person name="Clum A."/>
            <person name="Lindquist E."/>
            <person name="Daum C."/>
            <person name="Ramamoorthy G.K."/>
            <person name="Gryganskyi A."/>
            <person name="Culley D."/>
            <person name="Magnuson J.K."/>
            <person name="James T.Y."/>
            <person name="O'Malley M.A."/>
            <person name="Stajich J.E."/>
            <person name="Spatafora J.W."/>
            <person name="Visel A."/>
            <person name="Grigoriev I.V."/>
        </authorList>
    </citation>
    <scope>NUCLEOTIDE SEQUENCE [LARGE SCALE GENOMIC DNA]</scope>
    <source>
        <strain evidence="1 2">JEL800</strain>
    </source>
</reference>
<accession>A0A1Y2BTD7</accession>